<dbReference type="InterPro" id="IPR047590">
    <property type="entry name" value="FtsX_proteobact-type"/>
</dbReference>
<dbReference type="Pfam" id="PF02687">
    <property type="entry name" value="FtsX"/>
    <property type="match status" value="1"/>
</dbReference>
<gene>
    <name evidence="16" type="primary">ftsX</name>
    <name evidence="16" type="ORF">G7Y85_09915</name>
</gene>
<dbReference type="NCBIfam" id="TIGR00439">
    <property type="entry name" value="FtsX_Gneg"/>
    <property type="match status" value="1"/>
</dbReference>
<evidence type="ECO:0000256" key="12">
    <source>
        <dbReference type="PIRNR" id="PIRNR003097"/>
    </source>
</evidence>
<evidence type="ECO:0000256" key="5">
    <source>
        <dbReference type="ARBA" id="ARBA00022475"/>
    </source>
</evidence>
<dbReference type="RefSeq" id="WP_166255702.1">
    <property type="nucleotide sequence ID" value="NZ_JAAMOW010000004.1"/>
</dbReference>
<comment type="similarity">
    <text evidence="2 12">Belongs to the ABC-4 integral membrane protein family. FtsX subfamily.</text>
</comment>
<comment type="subcellular location">
    <subcellularLocation>
        <location evidence="1">Cell inner membrane</location>
        <topology evidence="1">Multi-pass membrane protein</topology>
    </subcellularLocation>
</comment>
<reference evidence="16 17" key="1">
    <citation type="journal article" date="2014" name="Int. J. Syst. Evol. Microbiol.">
        <title>Solimonas terrae sp. nov., isolated from soil.</title>
        <authorList>
            <person name="Kim S.J."/>
            <person name="Moon J.Y."/>
            <person name="Weon H.Y."/>
            <person name="Ahn J.H."/>
            <person name="Chen W.M."/>
            <person name="Kwon S.W."/>
        </authorList>
    </citation>
    <scope>NUCLEOTIDE SEQUENCE [LARGE SCALE GENOMIC DNA]</scope>
    <source>
        <strain evidence="16 17">KIS83-12</strain>
    </source>
</reference>
<evidence type="ECO:0000313" key="17">
    <source>
        <dbReference type="Proteomes" id="UP000472676"/>
    </source>
</evidence>
<dbReference type="Gene3D" id="3.30.70.3040">
    <property type="match status" value="1"/>
</dbReference>
<evidence type="ECO:0000256" key="8">
    <source>
        <dbReference type="ARBA" id="ARBA00022692"/>
    </source>
</evidence>
<keyword evidence="7 12" id="KW-0132">Cell division</keyword>
<keyword evidence="5 12" id="KW-1003">Cell membrane</keyword>
<evidence type="ECO:0000256" key="9">
    <source>
        <dbReference type="ARBA" id="ARBA00022989"/>
    </source>
</evidence>
<keyword evidence="6 12" id="KW-0997">Cell inner membrane</keyword>
<evidence type="ECO:0000259" key="15">
    <source>
        <dbReference type="Pfam" id="PF18075"/>
    </source>
</evidence>
<accession>A0A6M2BSI8</accession>
<proteinExistence type="inferred from homology"/>
<sequence length="316" mass="33895">MALVEAGLERPGLFARFTQEHLRVFFFSLGKLGKGPIAAALTALVIGIALALPAGLYVLTRNLATVGYSWQDSLQISLFLKDSVSSERGAAMARELRAESDISRTEYISREQSLSDFKAQSGFGDALAILQDNPLPAVIAVTPQSRLGKAGVEELAARLGRLPEVDLAKLDQKWLERLYALLDIARRSVGIIATLLGVAVMVIIGNTIRLDIEARREEIEVMKLVGAPDSFIRRPFLYAGFWHGLLGGILAWILVAAGVQSLSGPALALAQAYGSQFQLSGLPAADGFSLIAAGIVLGWAGAFVTVSRRLSLIEPR</sequence>
<dbReference type="EMBL" id="JAAMOW010000004">
    <property type="protein sequence ID" value="NGY05083.1"/>
    <property type="molecule type" value="Genomic_DNA"/>
</dbReference>
<evidence type="ECO:0000256" key="10">
    <source>
        <dbReference type="ARBA" id="ARBA00023136"/>
    </source>
</evidence>
<dbReference type="GO" id="GO:0005886">
    <property type="term" value="C:plasma membrane"/>
    <property type="evidence" value="ECO:0007669"/>
    <property type="project" value="UniProtKB-SubCell"/>
</dbReference>
<feature type="transmembrane region" description="Helical" evidence="13">
    <location>
        <begin position="287"/>
        <end position="306"/>
    </location>
</feature>
<keyword evidence="17" id="KW-1185">Reference proteome</keyword>
<evidence type="ECO:0000256" key="2">
    <source>
        <dbReference type="ARBA" id="ARBA00007379"/>
    </source>
</evidence>
<dbReference type="GO" id="GO:0032153">
    <property type="term" value="C:cell division site"/>
    <property type="evidence" value="ECO:0007669"/>
    <property type="project" value="TreeGrafter"/>
</dbReference>
<dbReference type="InterPro" id="IPR004513">
    <property type="entry name" value="FtsX"/>
</dbReference>
<dbReference type="PANTHER" id="PTHR47755">
    <property type="entry name" value="CELL DIVISION PROTEIN FTSX"/>
    <property type="match status" value="1"/>
</dbReference>
<keyword evidence="11 12" id="KW-0131">Cell cycle</keyword>
<dbReference type="Pfam" id="PF18075">
    <property type="entry name" value="FtsX_ECD"/>
    <property type="match status" value="1"/>
</dbReference>
<evidence type="ECO:0000256" key="1">
    <source>
        <dbReference type="ARBA" id="ARBA00004429"/>
    </source>
</evidence>
<dbReference type="PANTHER" id="PTHR47755:SF1">
    <property type="entry name" value="CELL DIVISION PROTEIN FTSX"/>
    <property type="match status" value="1"/>
</dbReference>
<evidence type="ECO:0000256" key="11">
    <source>
        <dbReference type="ARBA" id="ARBA00023306"/>
    </source>
</evidence>
<keyword evidence="9 13" id="KW-1133">Transmembrane helix</keyword>
<protein>
    <recommendedName>
        <fullName evidence="4 12">Cell division protein FtsX</fullName>
    </recommendedName>
</protein>
<name>A0A6M2BSI8_9GAMM</name>
<feature type="transmembrane region" description="Helical" evidence="13">
    <location>
        <begin position="236"/>
        <end position="259"/>
    </location>
</feature>
<keyword evidence="8 13" id="KW-0812">Transmembrane</keyword>
<keyword evidence="10 12" id="KW-0472">Membrane</keyword>
<comment type="caution">
    <text evidence="16">The sequence shown here is derived from an EMBL/GenBank/DDBJ whole genome shotgun (WGS) entry which is preliminary data.</text>
</comment>
<comment type="function">
    <text evidence="12">Part of the ABC transporter FtsEX involved in cellular division.</text>
</comment>
<evidence type="ECO:0000256" key="3">
    <source>
        <dbReference type="ARBA" id="ARBA00011160"/>
    </source>
</evidence>
<feature type="domain" description="FtsX extracellular" evidence="15">
    <location>
        <begin position="74"/>
        <end position="166"/>
    </location>
</feature>
<dbReference type="InterPro" id="IPR003838">
    <property type="entry name" value="ABC3_permease_C"/>
</dbReference>
<evidence type="ECO:0000256" key="13">
    <source>
        <dbReference type="SAM" id="Phobius"/>
    </source>
</evidence>
<dbReference type="PIRSF" id="PIRSF003097">
    <property type="entry name" value="FtsX"/>
    <property type="match status" value="1"/>
</dbReference>
<organism evidence="16 17">
    <name type="scientific">Solimonas terrae</name>
    <dbReference type="NCBI Taxonomy" id="1396819"/>
    <lineage>
        <taxon>Bacteria</taxon>
        <taxon>Pseudomonadati</taxon>
        <taxon>Pseudomonadota</taxon>
        <taxon>Gammaproteobacteria</taxon>
        <taxon>Nevskiales</taxon>
        <taxon>Nevskiaceae</taxon>
        <taxon>Solimonas</taxon>
    </lineage>
</organism>
<evidence type="ECO:0000313" key="16">
    <source>
        <dbReference type="EMBL" id="NGY05083.1"/>
    </source>
</evidence>
<dbReference type="GO" id="GO:0051301">
    <property type="term" value="P:cell division"/>
    <property type="evidence" value="ECO:0007669"/>
    <property type="project" value="UniProtKB-KW"/>
</dbReference>
<dbReference type="Proteomes" id="UP000472676">
    <property type="component" value="Unassembled WGS sequence"/>
</dbReference>
<evidence type="ECO:0000256" key="7">
    <source>
        <dbReference type="ARBA" id="ARBA00022618"/>
    </source>
</evidence>
<evidence type="ECO:0000256" key="4">
    <source>
        <dbReference type="ARBA" id="ARBA00021907"/>
    </source>
</evidence>
<evidence type="ECO:0000256" key="6">
    <source>
        <dbReference type="ARBA" id="ARBA00022519"/>
    </source>
</evidence>
<dbReference type="InterPro" id="IPR040690">
    <property type="entry name" value="FtsX_ECD"/>
</dbReference>
<feature type="domain" description="ABC3 transporter permease C-terminal" evidence="14">
    <location>
        <begin position="191"/>
        <end position="309"/>
    </location>
</feature>
<evidence type="ECO:0000259" key="14">
    <source>
        <dbReference type="Pfam" id="PF02687"/>
    </source>
</evidence>
<dbReference type="AlphaFoldDB" id="A0A6M2BSI8"/>
<comment type="subunit">
    <text evidence="3">Forms a membrane-associated complex with FtsE.</text>
</comment>
<feature type="transmembrane region" description="Helical" evidence="13">
    <location>
        <begin position="37"/>
        <end position="59"/>
    </location>
</feature>